<dbReference type="SUPFAM" id="SSF52833">
    <property type="entry name" value="Thioredoxin-like"/>
    <property type="match status" value="1"/>
</dbReference>
<evidence type="ECO:0000256" key="6">
    <source>
        <dbReference type="ARBA" id="ARBA00023284"/>
    </source>
</evidence>
<reference evidence="8 9" key="1">
    <citation type="submission" date="2018-09" db="EMBL/GenBank/DDBJ databases">
        <title>Roseovarius spongiae sp. nov., isolated from a marine sponge.</title>
        <authorList>
            <person name="Zhuang L."/>
            <person name="Luo L."/>
        </authorList>
    </citation>
    <scope>NUCLEOTIDE SEQUENCE [LARGE SCALE GENOMIC DNA]</scope>
    <source>
        <strain evidence="8 9">HN-E21</strain>
    </source>
</reference>
<dbReference type="EMBL" id="RAPE01000007">
    <property type="protein sequence ID" value="RKF12498.1"/>
    <property type="molecule type" value="Genomic_DNA"/>
</dbReference>
<gene>
    <name evidence="8" type="ORF">D6850_17670</name>
</gene>
<dbReference type="PROSITE" id="PS51352">
    <property type="entry name" value="THIOREDOXIN_2"/>
    <property type="match status" value="1"/>
</dbReference>
<name>A0A3A8AT00_9RHOB</name>
<evidence type="ECO:0000256" key="5">
    <source>
        <dbReference type="ARBA" id="ARBA00023157"/>
    </source>
</evidence>
<dbReference type="RefSeq" id="WP_121168942.1">
    <property type="nucleotide sequence ID" value="NZ_RAPE01000007.1"/>
</dbReference>
<keyword evidence="4" id="KW-0560">Oxidoreductase</keyword>
<protein>
    <submittedName>
        <fullName evidence="8">Disulfide bond formation protein DsbA</fullName>
    </submittedName>
</protein>
<dbReference type="Gene3D" id="3.40.30.10">
    <property type="entry name" value="Glutaredoxin"/>
    <property type="match status" value="1"/>
</dbReference>
<dbReference type="OrthoDB" id="9780340at2"/>
<sequence length="219" mass="23498">MNRRGLILSVLAVGAAGFGGAAWYATRPTPTVETASVAPELAEALIRPYSPILGPEDAPVTIVEFFDPACEACRAFYPVVEDIMARHGDAVRVVIRYTPFHGEASEEAIRVLEAARMQRVFEPVLEAVLREQPRWASHGAPEPGLILEIAATGGLDVEAARTQMLAPDVVGVLNQDRADVETVGVQQTPTFFVNGKPLDPFGEAELRRLVAAEVAAAKT</sequence>
<dbReference type="InterPro" id="IPR036249">
    <property type="entry name" value="Thioredoxin-like_sf"/>
</dbReference>
<dbReference type="PANTHER" id="PTHR13887">
    <property type="entry name" value="GLUTATHIONE S-TRANSFERASE KAPPA"/>
    <property type="match status" value="1"/>
</dbReference>
<organism evidence="8 9">
    <name type="scientific">Roseovarius spongiae</name>
    <dbReference type="NCBI Taxonomy" id="2320272"/>
    <lineage>
        <taxon>Bacteria</taxon>
        <taxon>Pseudomonadati</taxon>
        <taxon>Pseudomonadota</taxon>
        <taxon>Alphaproteobacteria</taxon>
        <taxon>Rhodobacterales</taxon>
        <taxon>Roseobacteraceae</taxon>
        <taxon>Roseovarius</taxon>
    </lineage>
</organism>
<evidence type="ECO:0000256" key="1">
    <source>
        <dbReference type="ARBA" id="ARBA00003565"/>
    </source>
</evidence>
<comment type="similarity">
    <text evidence="2">Belongs to the thioredoxin family. DsbA subfamily.</text>
</comment>
<comment type="function">
    <text evidence="1">May be required for disulfide bond formation in some proteins.</text>
</comment>
<evidence type="ECO:0000313" key="8">
    <source>
        <dbReference type="EMBL" id="RKF12498.1"/>
    </source>
</evidence>
<accession>A0A3A8AT00</accession>
<dbReference type="AlphaFoldDB" id="A0A3A8AT00"/>
<keyword evidence="5" id="KW-1015">Disulfide bond</keyword>
<dbReference type="InterPro" id="IPR012336">
    <property type="entry name" value="Thioredoxin-like_fold"/>
</dbReference>
<evidence type="ECO:0000256" key="2">
    <source>
        <dbReference type="ARBA" id="ARBA00005791"/>
    </source>
</evidence>
<dbReference type="GO" id="GO:0016491">
    <property type="term" value="F:oxidoreductase activity"/>
    <property type="evidence" value="ECO:0007669"/>
    <property type="project" value="UniProtKB-KW"/>
</dbReference>
<feature type="domain" description="Thioredoxin" evidence="7">
    <location>
        <begin position="23"/>
        <end position="215"/>
    </location>
</feature>
<evidence type="ECO:0000256" key="3">
    <source>
        <dbReference type="ARBA" id="ARBA00022729"/>
    </source>
</evidence>
<dbReference type="InterPro" id="IPR013766">
    <property type="entry name" value="Thioredoxin_domain"/>
</dbReference>
<evidence type="ECO:0000259" key="7">
    <source>
        <dbReference type="PROSITE" id="PS51352"/>
    </source>
</evidence>
<dbReference type="Proteomes" id="UP000281128">
    <property type="component" value="Unassembled WGS sequence"/>
</dbReference>
<keyword evidence="9" id="KW-1185">Reference proteome</keyword>
<dbReference type="Pfam" id="PF13462">
    <property type="entry name" value="Thioredoxin_4"/>
    <property type="match status" value="1"/>
</dbReference>
<comment type="caution">
    <text evidence="8">The sequence shown here is derived from an EMBL/GenBank/DDBJ whole genome shotgun (WGS) entry which is preliminary data.</text>
</comment>
<keyword evidence="6" id="KW-0676">Redox-active center</keyword>
<keyword evidence="3" id="KW-0732">Signal</keyword>
<dbReference type="PANTHER" id="PTHR13887:SF14">
    <property type="entry name" value="DISULFIDE BOND FORMATION PROTEIN D"/>
    <property type="match status" value="1"/>
</dbReference>
<evidence type="ECO:0000256" key="4">
    <source>
        <dbReference type="ARBA" id="ARBA00023002"/>
    </source>
</evidence>
<proteinExistence type="inferred from homology"/>
<evidence type="ECO:0000313" key="9">
    <source>
        <dbReference type="Proteomes" id="UP000281128"/>
    </source>
</evidence>